<keyword evidence="3" id="KW-1185">Reference proteome</keyword>
<dbReference type="AlphaFoldDB" id="A0A3S4ZWU9"/>
<dbReference type="Proteomes" id="UP000784294">
    <property type="component" value="Unassembled WGS sequence"/>
</dbReference>
<organism evidence="2 3">
    <name type="scientific">Protopolystoma xenopodis</name>
    <dbReference type="NCBI Taxonomy" id="117903"/>
    <lineage>
        <taxon>Eukaryota</taxon>
        <taxon>Metazoa</taxon>
        <taxon>Spiralia</taxon>
        <taxon>Lophotrochozoa</taxon>
        <taxon>Platyhelminthes</taxon>
        <taxon>Monogenea</taxon>
        <taxon>Polyopisthocotylea</taxon>
        <taxon>Polystomatidea</taxon>
        <taxon>Polystomatidae</taxon>
        <taxon>Protopolystoma</taxon>
    </lineage>
</organism>
<protein>
    <submittedName>
        <fullName evidence="2">Uncharacterized protein</fullName>
    </submittedName>
</protein>
<evidence type="ECO:0000313" key="2">
    <source>
        <dbReference type="EMBL" id="VEL13980.1"/>
    </source>
</evidence>
<comment type="caution">
    <text evidence="2">The sequence shown here is derived from an EMBL/GenBank/DDBJ whole genome shotgun (WGS) entry which is preliminary data.</text>
</comment>
<evidence type="ECO:0000313" key="3">
    <source>
        <dbReference type="Proteomes" id="UP000784294"/>
    </source>
</evidence>
<name>A0A3S4ZWU9_9PLAT</name>
<reference evidence="2" key="1">
    <citation type="submission" date="2018-11" db="EMBL/GenBank/DDBJ databases">
        <authorList>
            <consortium name="Pathogen Informatics"/>
        </authorList>
    </citation>
    <scope>NUCLEOTIDE SEQUENCE</scope>
</reference>
<accession>A0A3S4ZWU9</accession>
<dbReference type="EMBL" id="CAAALY010019583">
    <property type="protein sequence ID" value="VEL13980.1"/>
    <property type="molecule type" value="Genomic_DNA"/>
</dbReference>
<keyword evidence="1" id="KW-0175">Coiled coil</keyword>
<proteinExistence type="predicted"/>
<sequence length="144" mass="16447">MVSWSYDVRHIIDKSSARIHRVRRSVDRGPIRHGFKELTRLRRLQSGAQRRVAEAEAKTQASELRVANLESDLASLLTRLKQPSPDEVGSAFLKYEQTYHSSLFVIQLTACYLATCLKVYVPYSDILNSTLQGNFCGYYADFQT</sequence>
<gene>
    <name evidence="2" type="ORF">PXEA_LOCUS7420</name>
</gene>
<evidence type="ECO:0000256" key="1">
    <source>
        <dbReference type="SAM" id="Coils"/>
    </source>
</evidence>
<feature type="coiled-coil region" evidence="1">
    <location>
        <begin position="38"/>
        <end position="72"/>
    </location>
</feature>